<organism evidence="2 3">
    <name type="scientific">Paraglaciecola mesophila</name>
    <dbReference type="NCBI Taxonomy" id="197222"/>
    <lineage>
        <taxon>Bacteria</taxon>
        <taxon>Pseudomonadati</taxon>
        <taxon>Pseudomonadota</taxon>
        <taxon>Gammaproteobacteria</taxon>
        <taxon>Alteromonadales</taxon>
        <taxon>Alteromonadaceae</taxon>
        <taxon>Paraglaciecola</taxon>
    </lineage>
</organism>
<evidence type="ECO:0000259" key="1">
    <source>
        <dbReference type="Pfam" id="PF13116"/>
    </source>
</evidence>
<sequence>MKSGSYYAAYIIKKLWSCAAIILVLVAVAISVVRYTLPYMDGHKHRIEQWVESQYGVEINIGNITAQWKGAGPAIVLEDLQLVQNSQSPLSLDIDKTVIELDFWDSVLARQIRSQRFDLNGLNLKVDLTLMNREGSDFPVVSALKQLFLEQLQSFSVSNSQFEITTSHDQQVVLVNQLLWSNKGRHHQGVGELQVEELASNSASFTLDLRGDKDSLNGTFYAKAHEVELSPWINQWLETRYELVESRGNFVVWASIEDGDIKNAQLDLADSRFVWQKEDAQITAAILGGQLNAEPSKDGWIFNLYDLGLQANDRSQTSNWYGEINHKGQVHIQNADRVDLSAITPLLPLALNPVDFNVLQGLAPRATLNKLNIQFDKTDTYAQVNVSHIGWQQSANIPGVDNLELNVNWHNDQGRVQISGRNSQWKVDSIVDRNIEFQTVNVDMYIQSLAQGVEIYAPQIALKSDWLNIAQHMRYNTKTGFLALNGTIGELDVAHVNTLFPGDLMGKDTKGYLQRALKGGQVKGVNILWNGQLDQFPFASNQGVFQISVGVEDAQFEFASDWPQLSELEIDLLFENQGLFMQAHSGKLLDVNLSDLSADIPTLAAGAVLSIDAKGAALGAQVNRLMKSSSLADSLGKVLDEVQVSDALNVDLNLVIPLSGNDVVASGVVHLADNQVYVPRVDMHLQHAKGQVAFSNEVVDMSGLQAQLFNQPIEVDFRGRQRNEGYLANIDLKGDWKIKPLVERFVPSLASYVDGVSPWHTNVKLTLPKDGFSYTANLYTSLTGVGSQLPQPLNKTVNQNKPLSLDVSGDETASTVSLKMGSQVKFDGVLPYETMQFSRAHLAIGEALDMPMGLGFSVAMNLPYVNIDNWYQAISSLLHDLTDDESDIPSEQDKKPFIGEPQRIFLNADSATVASQQLTGLEAVTKNTSDSWQINVNAKQVRANVSLYKDWLARGINISADYLDLAGWEKKEGKAIEFLPKLETLPPVEFLCERCRFEDKDLGRVDFKLSRAANGMHIDSLRLNNDHGLLYASGDWLFNQNGSHTKIEGEFSSSDFGLFLKGFNFDSGIKDSKASAKFNLDWQRAPFEFDYATLNGNVDWRLSDGYLTEVTDKGSRIFSLLSLESLVRKLRLDFRDVFAQGFFYDKMKGSFQVAQGTVDTRDTVVDGGAGEITMQGYTNLNTREVNYNISFAPKVTSSLPLIVAYMVNPATALAALALDQVLTSAKVISNIKFSLTGTLDDPKLEELERDSKEISLPAQTNPAPVGAPNAGLAIDPIGHNTDISFPQDIDKERLALEVSDG</sequence>
<feature type="domain" description="YhdP central" evidence="1">
    <location>
        <begin position="12"/>
        <end position="1243"/>
    </location>
</feature>
<gene>
    <name evidence="2" type="ORF">FX988_02804</name>
</gene>
<keyword evidence="3" id="KW-1185">Reference proteome</keyword>
<dbReference type="InterPro" id="IPR025263">
    <property type="entry name" value="YhdP_central"/>
</dbReference>
<evidence type="ECO:0000313" key="2">
    <source>
        <dbReference type="EMBL" id="QHJ12547.1"/>
    </source>
</evidence>
<proteinExistence type="predicted"/>
<dbReference type="Pfam" id="PF13116">
    <property type="entry name" value="YhdP"/>
    <property type="match status" value="1"/>
</dbReference>
<dbReference type="PANTHER" id="PTHR38690:SF1">
    <property type="entry name" value="PROTEASE"/>
    <property type="match status" value="1"/>
</dbReference>
<dbReference type="KEGG" id="pmes:FX988_02804"/>
<dbReference type="InterPro" id="IPR011836">
    <property type="entry name" value="YhdP"/>
</dbReference>
<dbReference type="Proteomes" id="UP000464524">
    <property type="component" value="Chromosome"/>
</dbReference>
<dbReference type="OrthoDB" id="9762238at2"/>
<name>A0A857JNM1_9ALTE</name>
<dbReference type="PANTHER" id="PTHR38690">
    <property type="entry name" value="PROTEASE-RELATED"/>
    <property type="match status" value="1"/>
</dbReference>
<dbReference type="NCBIfam" id="TIGR02099">
    <property type="entry name" value="YhdP family protein"/>
    <property type="match status" value="1"/>
</dbReference>
<dbReference type="RefSeq" id="WP_160180696.1">
    <property type="nucleotide sequence ID" value="NZ_CP047656.1"/>
</dbReference>
<dbReference type="EMBL" id="CP047656">
    <property type="protein sequence ID" value="QHJ12547.1"/>
    <property type="molecule type" value="Genomic_DNA"/>
</dbReference>
<protein>
    <recommendedName>
        <fullName evidence="1">YhdP central domain-containing protein</fullName>
    </recommendedName>
</protein>
<reference evidence="2 3" key="1">
    <citation type="submission" date="2019-12" db="EMBL/GenBank/DDBJ databases">
        <title>Genome sequencing and assembly of endphytes of Porphyra tenera.</title>
        <authorList>
            <person name="Park J.M."/>
            <person name="Shin R."/>
            <person name="Jo S.H."/>
        </authorList>
    </citation>
    <scope>NUCLEOTIDE SEQUENCE [LARGE SCALE GENOMIC DNA]</scope>
    <source>
        <strain evidence="2 3">GPM4</strain>
    </source>
</reference>
<accession>A0A857JNM1</accession>
<evidence type="ECO:0000313" key="3">
    <source>
        <dbReference type="Proteomes" id="UP000464524"/>
    </source>
</evidence>